<accession>A0A1H3BJ14</accession>
<dbReference type="EMBL" id="FNNZ01000025">
    <property type="protein sequence ID" value="SDX41933.1"/>
    <property type="molecule type" value="Genomic_DNA"/>
</dbReference>
<reference evidence="3" key="1">
    <citation type="submission" date="2016-10" db="EMBL/GenBank/DDBJ databases">
        <authorList>
            <person name="Varghese N."/>
            <person name="Submissions S."/>
        </authorList>
    </citation>
    <scope>NUCLEOTIDE SEQUENCE [LARGE SCALE GENOMIC DNA]</scope>
    <source>
        <strain evidence="3">DSM 217</strain>
    </source>
</reference>
<dbReference type="NCBIfam" id="TIGR02523">
    <property type="entry name" value="type_IV_pilV"/>
    <property type="match status" value="1"/>
</dbReference>
<dbReference type="RefSeq" id="WP_093036585.1">
    <property type="nucleotide sequence ID" value="NZ_FNNZ01000025.1"/>
</dbReference>
<name>A0A1H3BJ14_THIRO</name>
<dbReference type="OrthoDB" id="8547299at2"/>
<dbReference type="NCBIfam" id="TIGR02532">
    <property type="entry name" value="IV_pilin_GFxxxE"/>
    <property type="match status" value="1"/>
</dbReference>
<evidence type="ECO:0000313" key="3">
    <source>
        <dbReference type="Proteomes" id="UP000198816"/>
    </source>
</evidence>
<keyword evidence="1" id="KW-0472">Membrane</keyword>
<organism evidence="2 3">
    <name type="scientific">Thiocapsa roseopersicina</name>
    <dbReference type="NCBI Taxonomy" id="1058"/>
    <lineage>
        <taxon>Bacteria</taxon>
        <taxon>Pseudomonadati</taxon>
        <taxon>Pseudomonadota</taxon>
        <taxon>Gammaproteobacteria</taxon>
        <taxon>Chromatiales</taxon>
        <taxon>Chromatiaceae</taxon>
        <taxon>Thiocapsa</taxon>
    </lineage>
</organism>
<feature type="transmembrane region" description="Helical" evidence="1">
    <location>
        <begin position="12"/>
        <end position="36"/>
    </location>
</feature>
<dbReference type="STRING" id="1058.SAMN05421783_12519"/>
<dbReference type="InterPro" id="IPR013362">
    <property type="entry name" value="Pilus_4_PilV"/>
</dbReference>
<evidence type="ECO:0000313" key="2">
    <source>
        <dbReference type="EMBL" id="SDX41933.1"/>
    </source>
</evidence>
<dbReference type="Pfam" id="PF07963">
    <property type="entry name" value="N_methyl"/>
    <property type="match status" value="1"/>
</dbReference>
<dbReference type="InterPro" id="IPR012902">
    <property type="entry name" value="N_methyl_site"/>
</dbReference>
<dbReference type="AlphaFoldDB" id="A0A1H3BJ14"/>
<dbReference type="Proteomes" id="UP000198816">
    <property type="component" value="Unassembled WGS sequence"/>
</dbReference>
<sequence>MKRCLQSRERGVTLIEVLIATLVLSIGMLGLAGLYLNALRASQDMRFRVLASIAAEDMGEHIRIMGDAGNADAYLIEWQADLGNRLPGGQGAVVPGTDTHVVTVTWDQRARARDASDAIAPRQSFSHEVRQWQ</sequence>
<keyword evidence="1" id="KW-0812">Transmembrane</keyword>
<gene>
    <name evidence="2" type="ORF">SAMN05421783_12519</name>
</gene>
<evidence type="ECO:0000256" key="1">
    <source>
        <dbReference type="SAM" id="Phobius"/>
    </source>
</evidence>
<proteinExistence type="predicted"/>
<keyword evidence="1" id="KW-1133">Transmembrane helix</keyword>
<protein>
    <submittedName>
        <fullName evidence="2">Type IV pilus assembly protein PilV</fullName>
    </submittedName>
</protein>
<keyword evidence="3" id="KW-1185">Reference proteome</keyword>